<dbReference type="Pfam" id="PF13682">
    <property type="entry name" value="CZB"/>
    <property type="match status" value="1"/>
</dbReference>
<gene>
    <name evidence="5" type="ORF">SAMN05421842_107113</name>
</gene>
<evidence type="ECO:0000256" key="1">
    <source>
        <dbReference type="ARBA" id="ARBA00023224"/>
    </source>
</evidence>
<dbReference type="PANTHER" id="PTHR32089">
    <property type="entry name" value="METHYL-ACCEPTING CHEMOTAXIS PROTEIN MCPB"/>
    <property type="match status" value="1"/>
</dbReference>
<dbReference type="PANTHER" id="PTHR32089:SF112">
    <property type="entry name" value="LYSOZYME-LIKE PROTEIN-RELATED"/>
    <property type="match status" value="1"/>
</dbReference>
<dbReference type="InterPro" id="IPR025991">
    <property type="entry name" value="Chemoreceptor_zinc-bind_dom"/>
</dbReference>
<dbReference type="InterPro" id="IPR004089">
    <property type="entry name" value="MCPsignal_dom"/>
</dbReference>
<evidence type="ECO:0000313" key="5">
    <source>
        <dbReference type="EMBL" id="SFC68821.1"/>
    </source>
</evidence>
<dbReference type="AlphaFoldDB" id="A0A1I1L729"/>
<dbReference type="PROSITE" id="PS50111">
    <property type="entry name" value="CHEMOTAXIS_TRANSDUC_2"/>
    <property type="match status" value="1"/>
</dbReference>
<proteinExistence type="predicted"/>
<evidence type="ECO:0000313" key="6">
    <source>
        <dbReference type="Proteomes" id="UP000199263"/>
    </source>
</evidence>
<protein>
    <submittedName>
        <fullName evidence="5">Methyl-accepting chemotaxis protein</fullName>
    </submittedName>
</protein>
<dbReference type="GO" id="GO:0007165">
    <property type="term" value="P:signal transduction"/>
    <property type="evidence" value="ECO:0007669"/>
    <property type="project" value="UniProtKB-KW"/>
</dbReference>
<evidence type="ECO:0000259" key="4">
    <source>
        <dbReference type="PROSITE" id="PS50111"/>
    </source>
</evidence>
<keyword evidence="3" id="KW-0175">Coiled coil</keyword>
<evidence type="ECO:0000256" key="3">
    <source>
        <dbReference type="SAM" id="Coils"/>
    </source>
</evidence>
<name>A0A1I1L729_9CLOT</name>
<keyword evidence="1 2" id="KW-0807">Transducer</keyword>
<dbReference type="EMBL" id="FOMG01000007">
    <property type="protein sequence ID" value="SFC68821.1"/>
    <property type="molecule type" value="Genomic_DNA"/>
</dbReference>
<dbReference type="RefSeq" id="WP_090089994.1">
    <property type="nucleotide sequence ID" value="NZ_FOMG01000007.1"/>
</dbReference>
<accession>A0A1I1L729</accession>
<dbReference type="SUPFAM" id="SSF58104">
    <property type="entry name" value="Methyl-accepting chemotaxis protein (MCP) signaling domain"/>
    <property type="match status" value="1"/>
</dbReference>
<dbReference type="SMART" id="SM00283">
    <property type="entry name" value="MA"/>
    <property type="match status" value="1"/>
</dbReference>
<keyword evidence="6" id="KW-1185">Reference proteome</keyword>
<organism evidence="5 6">
    <name type="scientific">Clostridium uliginosum</name>
    <dbReference type="NCBI Taxonomy" id="119641"/>
    <lineage>
        <taxon>Bacteria</taxon>
        <taxon>Bacillati</taxon>
        <taxon>Bacillota</taxon>
        <taxon>Clostridia</taxon>
        <taxon>Eubacteriales</taxon>
        <taxon>Clostridiaceae</taxon>
        <taxon>Clostridium</taxon>
    </lineage>
</organism>
<evidence type="ECO:0000256" key="2">
    <source>
        <dbReference type="PROSITE-ProRule" id="PRU00284"/>
    </source>
</evidence>
<reference evidence="5 6" key="1">
    <citation type="submission" date="2016-10" db="EMBL/GenBank/DDBJ databases">
        <authorList>
            <person name="de Groot N.N."/>
        </authorList>
    </citation>
    <scope>NUCLEOTIDE SEQUENCE [LARGE SCALE GENOMIC DNA]</scope>
    <source>
        <strain evidence="5 6">DSM 12992</strain>
    </source>
</reference>
<feature type="domain" description="Methyl-accepting transducer" evidence="4">
    <location>
        <begin position="74"/>
        <end position="303"/>
    </location>
</feature>
<dbReference type="Gene3D" id="1.20.120.30">
    <property type="entry name" value="Aspartate receptor, ligand-binding domain"/>
    <property type="match status" value="1"/>
</dbReference>
<sequence length="482" mass="53810">MFNSKNNTISKLVNDIYLLRETKDNFKIDNSTLEKVKSINIRLNNGKNSIQKITKLVLDSVIQMSSLDLILKDKEEKISNVSHEMAHLVKNISNASEISSSTSEEVTAAHTDMTQAIGKLSENSLVLLESTKKSELELVEIKDFSETAISHSKGMKEDMNNLLDVIRNIQGVINAINEISEQTNLLALNASIEAARAGESGKGFAVVAEEIRNLADETKTLTANMSSFVSAIEVASNKSNDSVDNTVESLENINNNLDSVVKTSKENRENINNITDAISMVAANSEEINSSMDEVSSSVKELEQDIDTLNNNTIMLEGISKDLHNIILPVSKMEGDLDKAIKVIGELLSDRYYMINNELFIDSVNKAITAHKNWLGTLKDIIISGEVIPLQVDDNKCGFGHFYYSMKPKNKEVLSVWINLEKKHKKFHEYGQEVIDQIENNNATDTIYSKVEKLSIELISDFTNIIKIVEKLESQNKNVYEE</sequence>
<dbReference type="STRING" id="119641.SAMN05421842_107113"/>
<dbReference type="Pfam" id="PF00015">
    <property type="entry name" value="MCPsignal"/>
    <property type="match status" value="1"/>
</dbReference>
<feature type="coiled-coil region" evidence="3">
    <location>
        <begin position="285"/>
        <end position="312"/>
    </location>
</feature>
<dbReference type="OrthoDB" id="9816519at2"/>
<dbReference type="GO" id="GO:0016020">
    <property type="term" value="C:membrane"/>
    <property type="evidence" value="ECO:0007669"/>
    <property type="project" value="InterPro"/>
</dbReference>
<dbReference type="Gene3D" id="1.10.287.950">
    <property type="entry name" value="Methyl-accepting chemotaxis protein"/>
    <property type="match status" value="1"/>
</dbReference>
<dbReference type="Proteomes" id="UP000199263">
    <property type="component" value="Unassembled WGS sequence"/>
</dbReference>